<dbReference type="EMBL" id="LR902745">
    <property type="protein sequence ID" value="CAD7251030.1"/>
    <property type="molecule type" value="Genomic_DNA"/>
</dbReference>
<dbReference type="SUPFAM" id="SSF90112">
    <property type="entry name" value="Neurotransmitter-gated ion-channel transmembrane pore"/>
    <property type="match status" value="1"/>
</dbReference>
<dbReference type="InterPro" id="IPR036734">
    <property type="entry name" value="Neur_chan_lig-bd_sf"/>
</dbReference>
<gene>
    <name evidence="15" type="ORF">DSTB1V02_LOCUS10798</name>
</gene>
<evidence type="ECO:0000256" key="11">
    <source>
        <dbReference type="SAM" id="MobiDB-lite"/>
    </source>
</evidence>
<evidence type="ECO:0000313" key="16">
    <source>
        <dbReference type="Proteomes" id="UP000677054"/>
    </source>
</evidence>
<evidence type="ECO:0000256" key="7">
    <source>
        <dbReference type="ARBA" id="ARBA00022989"/>
    </source>
</evidence>
<dbReference type="SUPFAM" id="SSF63712">
    <property type="entry name" value="Nicotinic receptor ligand binding domain-like"/>
    <property type="match status" value="1"/>
</dbReference>
<evidence type="ECO:0000256" key="4">
    <source>
        <dbReference type="ARBA" id="ARBA00022475"/>
    </source>
</evidence>
<name>A0A7R9ABI3_9CRUS</name>
<evidence type="ECO:0000256" key="10">
    <source>
        <dbReference type="ARBA" id="ARBA00023303"/>
    </source>
</evidence>
<organism evidence="15">
    <name type="scientific">Darwinula stevensoni</name>
    <dbReference type="NCBI Taxonomy" id="69355"/>
    <lineage>
        <taxon>Eukaryota</taxon>
        <taxon>Metazoa</taxon>
        <taxon>Ecdysozoa</taxon>
        <taxon>Arthropoda</taxon>
        <taxon>Crustacea</taxon>
        <taxon>Oligostraca</taxon>
        <taxon>Ostracoda</taxon>
        <taxon>Podocopa</taxon>
        <taxon>Podocopida</taxon>
        <taxon>Darwinulocopina</taxon>
        <taxon>Darwinuloidea</taxon>
        <taxon>Darwinulidae</taxon>
        <taxon>Darwinula</taxon>
    </lineage>
</organism>
<evidence type="ECO:0000259" key="14">
    <source>
        <dbReference type="Pfam" id="PF02932"/>
    </source>
</evidence>
<keyword evidence="8" id="KW-0406">Ion transport</keyword>
<evidence type="ECO:0000256" key="9">
    <source>
        <dbReference type="ARBA" id="ARBA00023136"/>
    </source>
</evidence>
<dbReference type="InterPro" id="IPR038050">
    <property type="entry name" value="Neuro_actylchol_rec"/>
</dbReference>
<keyword evidence="9 12" id="KW-0472">Membrane</keyword>
<dbReference type="Gene3D" id="2.70.170.10">
    <property type="entry name" value="Neurotransmitter-gated ion-channel ligand-binding domain"/>
    <property type="match status" value="1"/>
</dbReference>
<proteinExistence type="predicted"/>
<dbReference type="Proteomes" id="UP000677054">
    <property type="component" value="Unassembled WGS sequence"/>
</dbReference>
<feature type="domain" description="Neurotransmitter-gated ion-channel ligand-binding" evidence="13">
    <location>
        <begin position="2"/>
        <end position="75"/>
    </location>
</feature>
<dbReference type="InterPro" id="IPR006202">
    <property type="entry name" value="Neur_chan_lig-bd"/>
</dbReference>
<dbReference type="Gene3D" id="1.20.58.390">
    <property type="entry name" value="Neurotransmitter-gated ion-channel transmembrane domain"/>
    <property type="match status" value="2"/>
</dbReference>
<keyword evidence="16" id="KW-1185">Reference proteome</keyword>
<dbReference type="InterPro" id="IPR006029">
    <property type="entry name" value="Neurotrans-gated_channel_TM"/>
</dbReference>
<dbReference type="OrthoDB" id="6381752at2759"/>
<evidence type="ECO:0000256" key="6">
    <source>
        <dbReference type="ARBA" id="ARBA00022729"/>
    </source>
</evidence>
<reference evidence="15" key="1">
    <citation type="submission" date="2020-11" db="EMBL/GenBank/DDBJ databases">
        <authorList>
            <person name="Tran Van P."/>
        </authorList>
    </citation>
    <scope>NUCLEOTIDE SEQUENCE</scope>
</reference>
<dbReference type="Pfam" id="PF02931">
    <property type="entry name" value="Neur_chan_LBD"/>
    <property type="match status" value="1"/>
</dbReference>
<keyword evidence="6" id="KW-0732">Signal</keyword>
<keyword evidence="10" id="KW-0407">Ion channel</keyword>
<dbReference type="InterPro" id="IPR006201">
    <property type="entry name" value="Neur_channel"/>
</dbReference>
<evidence type="ECO:0000256" key="2">
    <source>
        <dbReference type="ARBA" id="ARBA00004236"/>
    </source>
</evidence>
<keyword evidence="7 12" id="KW-1133">Transmembrane helix</keyword>
<feature type="transmembrane region" description="Helical" evidence="12">
    <location>
        <begin position="354"/>
        <end position="373"/>
    </location>
</feature>
<evidence type="ECO:0000256" key="3">
    <source>
        <dbReference type="ARBA" id="ARBA00022448"/>
    </source>
</evidence>
<keyword evidence="3" id="KW-0813">Transport</keyword>
<dbReference type="GO" id="GO:0004888">
    <property type="term" value="F:transmembrane signaling receptor activity"/>
    <property type="evidence" value="ECO:0007669"/>
    <property type="project" value="InterPro"/>
</dbReference>
<feature type="compositionally biased region" description="Basic and acidic residues" evidence="11">
    <location>
        <begin position="229"/>
        <end position="241"/>
    </location>
</feature>
<feature type="region of interest" description="Disordered" evidence="11">
    <location>
        <begin position="222"/>
        <end position="241"/>
    </location>
</feature>
<dbReference type="GO" id="GO:0005886">
    <property type="term" value="C:plasma membrane"/>
    <property type="evidence" value="ECO:0007669"/>
    <property type="project" value="UniProtKB-SubCell"/>
</dbReference>
<sequence>MLRHVWQDKRLNFEKKNTSYLEDEYLSGSEWLYNLIWSPTLFFANEKDSNVFQLSKRNVFVAISKNGTVTLTYRRVRSCFTSVLRVRKKFSAIIVRFKIKRDPGHYILDYYVPSIFLVVVSWVSFWLDPNAAPARVALGTCTMLTFITLSRNIGDELPKLSYLRAVEIWFFVCIAFIFLTLVEFAFANIISRRGTEAVPLRKVTSRNMLMYGLSPRLTRFQPGRRKERTKSDGNLDVPRNDLGRDVDTNQLSVNSFEKAFFTVTPSSSMETLNMPEDDCKDITISVPITSVGGDESASSKSRQRKMSVVSMDWVKEKWRLAQEEKEKKKAKKEITFKEMTPQQIAIFIDEKSRIFFPICFIIFCILYWTLIIIL</sequence>
<dbReference type="GO" id="GO:0005230">
    <property type="term" value="F:extracellular ligand-gated monoatomic ion channel activity"/>
    <property type="evidence" value="ECO:0007669"/>
    <property type="project" value="InterPro"/>
</dbReference>
<evidence type="ECO:0000313" key="15">
    <source>
        <dbReference type="EMBL" id="CAD7251030.1"/>
    </source>
</evidence>
<feature type="transmembrane region" description="Helical" evidence="12">
    <location>
        <begin position="168"/>
        <end position="191"/>
    </location>
</feature>
<feature type="domain" description="Neurotransmitter-gated ion-channel transmembrane" evidence="14">
    <location>
        <begin position="111"/>
        <end position="368"/>
    </location>
</feature>
<feature type="transmembrane region" description="Helical" evidence="12">
    <location>
        <begin position="106"/>
        <end position="127"/>
    </location>
</feature>
<evidence type="ECO:0000256" key="1">
    <source>
        <dbReference type="ARBA" id="ARBA00004141"/>
    </source>
</evidence>
<dbReference type="EMBL" id="CAJPEV010003228">
    <property type="protein sequence ID" value="CAG0899271.1"/>
    <property type="molecule type" value="Genomic_DNA"/>
</dbReference>
<dbReference type="GO" id="GO:0099095">
    <property type="term" value="F:ligand-gated monoatomic anion channel activity"/>
    <property type="evidence" value="ECO:0007669"/>
    <property type="project" value="UniProtKB-ARBA"/>
</dbReference>
<dbReference type="InterPro" id="IPR006028">
    <property type="entry name" value="GABAA/Glycine_rcpt"/>
</dbReference>
<dbReference type="CDD" id="cd19049">
    <property type="entry name" value="LGIC_TM_anion"/>
    <property type="match status" value="1"/>
</dbReference>
<evidence type="ECO:0000256" key="12">
    <source>
        <dbReference type="SAM" id="Phobius"/>
    </source>
</evidence>
<dbReference type="GO" id="GO:0005254">
    <property type="term" value="F:chloride channel activity"/>
    <property type="evidence" value="ECO:0007669"/>
    <property type="project" value="UniProtKB-ARBA"/>
</dbReference>
<dbReference type="PRINTS" id="PR00253">
    <property type="entry name" value="GABAARECEPTR"/>
</dbReference>
<protein>
    <submittedName>
        <fullName evidence="15">Uncharacterized protein</fullName>
    </submittedName>
</protein>
<dbReference type="AlphaFoldDB" id="A0A7R9ABI3"/>
<evidence type="ECO:0000256" key="5">
    <source>
        <dbReference type="ARBA" id="ARBA00022692"/>
    </source>
</evidence>
<keyword evidence="4" id="KW-1003">Cell membrane</keyword>
<evidence type="ECO:0000259" key="13">
    <source>
        <dbReference type="Pfam" id="PF02931"/>
    </source>
</evidence>
<comment type="subcellular location">
    <subcellularLocation>
        <location evidence="2">Cell membrane</location>
    </subcellularLocation>
    <subcellularLocation>
        <location evidence="1">Membrane</location>
        <topology evidence="1">Multi-pass membrane protein</topology>
    </subcellularLocation>
</comment>
<dbReference type="PANTHER" id="PTHR18945">
    <property type="entry name" value="NEUROTRANSMITTER GATED ION CHANNEL"/>
    <property type="match status" value="1"/>
</dbReference>
<evidence type="ECO:0000256" key="8">
    <source>
        <dbReference type="ARBA" id="ARBA00023065"/>
    </source>
</evidence>
<dbReference type="InterPro" id="IPR036719">
    <property type="entry name" value="Neuro-gated_channel_TM_sf"/>
</dbReference>
<dbReference type="Pfam" id="PF02932">
    <property type="entry name" value="Neur_chan_memb"/>
    <property type="match status" value="1"/>
</dbReference>
<keyword evidence="5 12" id="KW-0812">Transmembrane</keyword>
<accession>A0A7R9ABI3</accession>